<name>A0A5E4USZ2_9BURK</name>
<dbReference type="Proteomes" id="UP000337189">
    <property type="component" value="Unassembled WGS sequence"/>
</dbReference>
<organism evidence="1 2">
    <name type="scientific">Pandoraea communis</name>
    <dbReference type="NCBI Taxonomy" id="2508297"/>
    <lineage>
        <taxon>Bacteria</taxon>
        <taxon>Pseudomonadati</taxon>
        <taxon>Pseudomonadota</taxon>
        <taxon>Betaproteobacteria</taxon>
        <taxon>Burkholderiales</taxon>
        <taxon>Burkholderiaceae</taxon>
        <taxon>Pandoraea</taxon>
    </lineage>
</organism>
<evidence type="ECO:0000313" key="1">
    <source>
        <dbReference type="EMBL" id="VVE03077.1"/>
    </source>
</evidence>
<dbReference type="EMBL" id="CABPSJ010000003">
    <property type="protein sequence ID" value="VVE03077.1"/>
    <property type="molecule type" value="Genomic_DNA"/>
</dbReference>
<dbReference type="RefSeq" id="WP_174979523.1">
    <property type="nucleotide sequence ID" value="NZ_CABPSJ010000003.1"/>
</dbReference>
<evidence type="ECO:0000313" key="2">
    <source>
        <dbReference type="Proteomes" id="UP000337189"/>
    </source>
</evidence>
<reference evidence="1 2" key="1">
    <citation type="submission" date="2019-08" db="EMBL/GenBank/DDBJ databases">
        <authorList>
            <person name="Peeters C."/>
        </authorList>
    </citation>
    <scope>NUCLEOTIDE SEQUENCE [LARGE SCALE GENOMIC DNA]</scope>
    <source>
        <strain evidence="1 2">LMG 31110</strain>
    </source>
</reference>
<sequence length="52" mass="5309">MINFNLLPHFLATVAVLVAIPGPTTVYISTASASRGFRFGVAALTTSNGATA</sequence>
<gene>
    <name evidence="1" type="primary">leuE_4</name>
    <name evidence="1" type="ORF">PCO31110_02246</name>
</gene>
<accession>A0A5E4USZ2</accession>
<protein>
    <submittedName>
        <fullName evidence="1">Leucine efflux protein</fullName>
    </submittedName>
</protein>
<dbReference type="AlphaFoldDB" id="A0A5E4USZ2"/>
<proteinExistence type="predicted"/>